<reference evidence="3" key="1">
    <citation type="journal article" date="2020" name="Stud. Mycol.">
        <title>101 Dothideomycetes genomes: a test case for predicting lifestyles and emergence of pathogens.</title>
        <authorList>
            <person name="Haridas S."/>
            <person name="Albert R."/>
            <person name="Binder M."/>
            <person name="Bloem J."/>
            <person name="Labutti K."/>
            <person name="Salamov A."/>
            <person name="Andreopoulos B."/>
            <person name="Baker S."/>
            <person name="Barry K."/>
            <person name="Bills G."/>
            <person name="Bluhm B."/>
            <person name="Cannon C."/>
            <person name="Castanera R."/>
            <person name="Culley D."/>
            <person name="Daum C."/>
            <person name="Ezra D."/>
            <person name="Gonzalez J."/>
            <person name="Henrissat B."/>
            <person name="Kuo A."/>
            <person name="Liang C."/>
            <person name="Lipzen A."/>
            <person name="Lutzoni F."/>
            <person name="Magnuson J."/>
            <person name="Mondo S."/>
            <person name="Nolan M."/>
            <person name="Ohm R."/>
            <person name="Pangilinan J."/>
            <person name="Park H.-J."/>
            <person name="Ramirez L."/>
            <person name="Alfaro M."/>
            <person name="Sun H."/>
            <person name="Tritt A."/>
            <person name="Yoshinaga Y."/>
            <person name="Zwiers L.-H."/>
            <person name="Turgeon B."/>
            <person name="Goodwin S."/>
            <person name="Spatafora J."/>
            <person name="Crous P."/>
            <person name="Grigoriev I."/>
        </authorList>
    </citation>
    <scope>NUCLEOTIDE SEQUENCE</scope>
    <source>
        <strain evidence="3">CBS 279.74</strain>
    </source>
</reference>
<feature type="compositionally biased region" description="Low complexity" evidence="1">
    <location>
        <begin position="90"/>
        <end position="111"/>
    </location>
</feature>
<dbReference type="Proteomes" id="UP000799428">
    <property type="component" value="Unassembled WGS sequence"/>
</dbReference>
<feature type="region of interest" description="Disordered" evidence="1">
    <location>
        <begin position="90"/>
        <end position="131"/>
    </location>
</feature>
<feature type="chain" id="PRO_5026278402" evidence="2">
    <location>
        <begin position="21"/>
        <end position="170"/>
    </location>
</feature>
<evidence type="ECO:0000313" key="4">
    <source>
        <dbReference type="Proteomes" id="UP000799428"/>
    </source>
</evidence>
<accession>A0A6G1KI45</accession>
<protein>
    <submittedName>
        <fullName evidence="3">Uncharacterized protein</fullName>
    </submittedName>
</protein>
<proteinExistence type="predicted"/>
<evidence type="ECO:0000313" key="3">
    <source>
        <dbReference type="EMBL" id="KAF2712071.1"/>
    </source>
</evidence>
<organism evidence="3 4">
    <name type="scientific">Pleomassaria siparia CBS 279.74</name>
    <dbReference type="NCBI Taxonomy" id="1314801"/>
    <lineage>
        <taxon>Eukaryota</taxon>
        <taxon>Fungi</taxon>
        <taxon>Dikarya</taxon>
        <taxon>Ascomycota</taxon>
        <taxon>Pezizomycotina</taxon>
        <taxon>Dothideomycetes</taxon>
        <taxon>Pleosporomycetidae</taxon>
        <taxon>Pleosporales</taxon>
        <taxon>Pleomassariaceae</taxon>
        <taxon>Pleomassaria</taxon>
    </lineage>
</organism>
<evidence type="ECO:0000256" key="2">
    <source>
        <dbReference type="SAM" id="SignalP"/>
    </source>
</evidence>
<keyword evidence="4" id="KW-1185">Reference proteome</keyword>
<evidence type="ECO:0000256" key="1">
    <source>
        <dbReference type="SAM" id="MobiDB-lite"/>
    </source>
</evidence>
<sequence>MLFNPIYLSLIFCIFNISSALPLEGAPKLHALAQRAKSYSIVNVDGGSTSAPQPTTVIVERTTAETVKVTASAPAVTSILTITVNDTTLAPAPTSPSPSSTTSAAHTPVPTLRSTSQPPLPSTSEKPTKYYDDGQWHTRYAIKSSAATAVVTPSPAVSDLPLSTLEVSSI</sequence>
<feature type="compositionally biased region" description="Polar residues" evidence="1">
    <location>
        <begin position="112"/>
        <end position="125"/>
    </location>
</feature>
<dbReference type="AlphaFoldDB" id="A0A6G1KI45"/>
<keyword evidence="2" id="KW-0732">Signal</keyword>
<gene>
    <name evidence="3" type="ORF">K504DRAFT_464159</name>
</gene>
<dbReference type="EMBL" id="MU005766">
    <property type="protein sequence ID" value="KAF2712071.1"/>
    <property type="molecule type" value="Genomic_DNA"/>
</dbReference>
<feature type="signal peptide" evidence="2">
    <location>
        <begin position="1"/>
        <end position="20"/>
    </location>
</feature>
<name>A0A6G1KI45_9PLEO</name>
<dbReference type="OrthoDB" id="3798369at2759"/>